<organism evidence="1 2">
    <name type="scientific">Dendrolimus kikuchii</name>
    <dbReference type="NCBI Taxonomy" id="765133"/>
    <lineage>
        <taxon>Eukaryota</taxon>
        <taxon>Metazoa</taxon>
        <taxon>Ecdysozoa</taxon>
        <taxon>Arthropoda</taxon>
        <taxon>Hexapoda</taxon>
        <taxon>Insecta</taxon>
        <taxon>Pterygota</taxon>
        <taxon>Neoptera</taxon>
        <taxon>Endopterygota</taxon>
        <taxon>Lepidoptera</taxon>
        <taxon>Glossata</taxon>
        <taxon>Ditrysia</taxon>
        <taxon>Bombycoidea</taxon>
        <taxon>Lasiocampidae</taxon>
        <taxon>Dendrolimus</taxon>
    </lineage>
</organism>
<protein>
    <submittedName>
        <fullName evidence="1">Uncharacterized protein</fullName>
    </submittedName>
</protein>
<dbReference type="Proteomes" id="UP000824533">
    <property type="component" value="Linkage Group LG04"/>
</dbReference>
<gene>
    <name evidence="1" type="ORF">K1T71_002832</name>
</gene>
<keyword evidence="2" id="KW-1185">Reference proteome</keyword>
<proteinExistence type="predicted"/>
<sequence>MVFEREETRTNARIMVDDVMLEQVNDVGLTFLKSPIPTDIKIELDSSLRESAPSFTTVKYWVAGFKHPHISCQDEHRSNQSNEVTTPETVKKIHKIILNDRSRFDSWYSKFRKRIFSVIYYGLGVWDRPQSSPVVYYPQHKRN</sequence>
<name>A0ACC1DE90_9NEOP</name>
<evidence type="ECO:0000313" key="2">
    <source>
        <dbReference type="Proteomes" id="UP000824533"/>
    </source>
</evidence>
<comment type="caution">
    <text evidence="1">The sequence shown here is derived from an EMBL/GenBank/DDBJ whole genome shotgun (WGS) entry which is preliminary data.</text>
</comment>
<reference evidence="1 2" key="1">
    <citation type="journal article" date="2021" name="Front. Genet.">
        <title>Chromosome-Level Genome Assembly Reveals Significant Gene Expansion in the Toll and IMD Signaling Pathways of Dendrolimus kikuchii.</title>
        <authorList>
            <person name="Zhou J."/>
            <person name="Wu P."/>
            <person name="Xiong Z."/>
            <person name="Liu N."/>
            <person name="Zhao N."/>
            <person name="Ji M."/>
            <person name="Qiu Y."/>
            <person name="Yang B."/>
        </authorList>
    </citation>
    <scope>NUCLEOTIDE SEQUENCE [LARGE SCALE GENOMIC DNA]</scope>
    <source>
        <strain evidence="1">Ann1</strain>
    </source>
</reference>
<dbReference type="EMBL" id="CM034390">
    <property type="protein sequence ID" value="KAJ0182110.1"/>
    <property type="molecule type" value="Genomic_DNA"/>
</dbReference>
<evidence type="ECO:0000313" key="1">
    <source>
        <dbReference type="EMBL" id="KAJ0182110.1"/>
    </source>
</evidence>
<accession>A0ACC1DE90</accession>